<keyword evidence="7" id="KW-0175">Coiled coil</keyword>
<dbReference type="GO" id="GO:0004888">
    <property type="term" value="F:transmembrane signaling receptor activity"/>
    <property type="evidence" value="ECO:0007669"/>
    <property type="project" value="InterPro"/>
</dbReference>
<dbReference type="GO" id="GO:0007165">
    <property type="term" value="P:signal transduction"/>
    <property type="evidence" value="ECO:0007669"/>
    <property type="project" value="UniProtKB-KW"/>
</dbReference>
<dbReference type="Gene3D" id="1.10.287.950">
    <property type="entry name" value="Methyl-accepting chemotaxis protein"/>
    <property type="match status" value="1"/>
</dbReference>
<dbReference type="AlphaFoldDB" id="A0A1S2M2U4"/>
<keyword evidence="8" id="KW-0812">Transmembrane</keyword>
<comment type="similarity">
    <text evidence="5">Belongs to the methyl-accepting chemotaxis (MCP) protein family.</text>
</comment>
<evidence type="ECO:0000313" key="12">
    <source>
        <dbReference type="EMBL" id="QOY38355.1"/>
    </source>
</evidence>
<dbReference type="Proteomes" id="UP000180175">
    <property type="component" value="Chromosome"/>
</dbReference>
<name>A0A1S2M2U4_9BACI</name>
<evidence type="ECO:0000256" key="2">
    <source>
        <dbReference type="ARBA" id="ARBA00022475"/>
    </source>
</evidence>
<dbReference type="PRINTS" id="PR00260">
    <property type="entry name" value="CHEMTRNSDUCR"/>
</dbReference>
<reference evidence="12 13" key="2">
    <citation type="journal article" date="2017" name="Genome Announc.">
        <title>Draft Genome Sequences of Four Alkaliphilic Bacteria Belonging to the Anaerobacillus Genus.</title>
        <authorList>
            <person name="Bassil N.M."/>
            <person name="Lloyd J.R."/>
        </authorList>
    </citation>
    <scope>NUCLEOTIDE SEQUENCE [LARGE SCALE GENOMIC DNA]</scope>
    <source>
        <strain evidence="12 13">NB2006</strain>
    </source>
</reference>
<keyword evidence="13" id="KW-1185">Reference proteome</keyword>
<dbReference type="PANTHER" id="PTHR32089:SF112">
    <property type="entry name" value="LYSOZYME-LIKE PROTEIN-RELATED"/>
    <property type="match status" value="1"/>
</dbReference>
<dbReference type="PROSITE" id="PS50885">
    <property type="entry name" value="HAMP"/>
    <property type="match status" value="1"/>
</dbReference>
<reference evidence="11 13" key="1">
    <citation type="submission" date="2016-10" db="EMBL/GenBank/DDBJ databases">
        <title>Draft genome sequences of four alkaliphilic bacteria belonging to the Anaerobacillus genus.</title>
        <authorList>
            <person name="Bassil N.M."/>
            <person name="Lloyd J.R."/>
        </authorList>
    </citation>
    <scope>NUCLEOTIDE SEQUENCE [LARGE SCALE GENOMIC DNA]</scope>
    <source>
        <strain evidence="11 13">NB2006</strain>
    </source>
</reference>
<keyword evidence="8" id="KW-1133">Transmembrane helix</keyword>
<dbReference type="SMART" id="SM00283">
    <property type="entry name" value="MA"/>
    <property type="match status" value="1"/>
</dbReference>
<dbReference type="EMBL" id="LQXD01000083">
    <property type="protein sequence ID" value="OIJ19069.1"/>
    <property type="molecule type" value="Genomic_DNA"/>
</dbReference>
<dbReference type="Pfam" id="PF00672">
    <property type="entry name" value="HAMP"/>
    <property type="match status" value="1"/>
</dbReference>
<evidence type="ECO:0000256" key="4">
    <source>
        <dbReference type="ARBA" id="ARBA00023224"/>
    </source>
</evidence>
<keyword evidence="2" id="KW-1003">Cell membrane</keyword>
<proteinExistence type="inferred from homology"/>
<dbReference type="InterPro" id="IPR003660">
    <property type="entry name" value="HAMP_dom"/>
</dbReference>
<feature type="coiled-coil region" evidence="7">
    <location>
        <begin position="431"/>
        <end position="465"/>
    </location>
</feature>
<organism evidence="11 13">
    <name type="scientific">Anaerobacillus isosaccharinicus</name>
    <dbReference type="NCBI Taxonomy" id="1532552"/>
    <lineage>
        <taxon>Bacteria</taxon>
        <taxon>Bacillati</taxon>
        <taxon>Bacillota</taxon>
        <taxon>Bacilli</taxon>
        <taxon>Bacillales</taxon>
        <taxon>Bacillaceae</taxon>
        <taxon>Anaerobacillus</taxon>
    </lineage>
</organism>
<gene>
    <name evidence="12" type="ORF">AWH56_012970</name>
    <name evidence="11" type="ORF">AWH56_09705</name>
</gene>
<dbReference type="SMART" id="SM00304">
    <property type="entry name" value="HAMP"/>
    <property type="match status" value="1"/>
</dbReference>
<evidence type="ECO:0000256" key="6">
    <source>
        <dbReference type="PROSITE-ProRule" id="PRU00284"/>
    </source>
</evidence>
<dbReference type="InterPro" id="IPR004089">
    <property type="entry name" value="MCPsignal_dom"/>
</dbReference>
<dbReference type="EMBL" id="CP063356">
    <property type="protein sequence ID" value="QOY38355.1"/>
    <property type="molecule type" value="Genomic_DNA"/>
</dbReference>
<evidence type="ECO:0000259" key="10">
    <source>
        <dbReference type="PROSITE" id="PS50885"/>
    </source>
</evidence>
<evidence type="ECO:0000256" key="8">
    <source>
        <dbReference type="SAM" id="Phobius"/>
    </source>
</evidence>
<feature type="domain" description="HAMP" evidence="10">
    <location>
        <begin position="351"/>
        <end position="397"/>
    </location>
</feature>
<accession>A0A1S2M2U4</accession>
<evidence type="ECO:0000256" key="7">
    <source>
        <dbReference type="SAM" id="Coils"/>
    </source>
</evidence>
<evidence type="ECO:0000259" key="9">
    <source>
        <dbReference type="PROSITE" id="PS50111"/>
    </source>
</evidence>
<dbReference type="GO" id="GO:0005886">
    <property type="term" value="C:plasma membrane"/>
    <property type="evidence" value="ECO:0007669"/>
    <property type="project" value="UniProtKB-SubCell"/>
</dbReference>
<dbReference type="CDD" id="cd11386">
    <property type="entry name" value="MCP_signal"/>
    <property type="match status" value="1"/>
</dbReference>
<evidence type="ECO:0000313" key="13">
    <source>
        <dbReference type="Proteomes" id="UP000180175"/>
    </source>
</evidence>
<feature type="transmembrane region" description="Helical" evidence="8">
    <location>
        <begin position="325"/>
        <end position="347"/>
    </location>
</feature>
<comment type="subcellular location">
    <subcellularLocation>
        <location evidence="1">Cell membrane</location>
    </subcellularLocation>
</comment>
<feature type="domain" description="Methyl-accepting transducer" evidence="9">
    <location>
        <begin position="416"/>
        <end position="655"/>
    </location>
</feature>
<reference evidence="12 13" key="3">
    <citation type="journal article" date="2019" name="Int. J. Syst. Evol. Microbiol.">
        <title>Anaerobacillus isosaccharinicus sp. nov., an alkaliphilic bacterium which degrades isosaccharinic acid.</title>
        <authorList>
            <person name="Bassil N.M."/>
            <person name="Lloyd J.R."/>
        </authorList>
    </citation>
    <scope>NUCLEOTIDE SEQUENCE [LARGE SCALE GENOMIC DNA]</scope>
    <source>
        <strain evidence="12 13">NB2006</strain>
    </source>
</reference>
<evidence type="ECO:0000256" key="1">
    <source>
        <dbReference type="ARBA" id="ARBA00004236"/>
    </source>
</evidence>
<dbReference type="PANTHER" id="PTHR32089">
    <property type="entry name" value="METHYL-ACCEPTING CHEMOTAXIS PROTEIN MCPB"/>
    <property type="match status" value="1"/>
</dbReference>
<feature type="transmembrane region" description="Helical" evidence="8">
    <location>
        <begin position="21"/>
        <end position="41"/>
    </location>
</feature>
<evidence type="ECO:0000256" key="5">
    <source>
        <dbReference type="ARBA" id="ARBA00029447"/>
    </source>
</evidence>
<dbReference type="KEGG" id="aia:AWH56_012970"/>
<sequence>MKVIFNPAKAILNKLSFFKKFLFIFVIIFIPMTILAFSYSGELNKTVVVSKQQHIGLEYVDQLRGLVQLTQQHRGLSSGYLGGNTESKPLIMKKQEEIRGTLAVIERKITDDDDELGIKTYVTQVNSELNHLFTEVFSYSTKKSFDTHTEIIQTQLYLLSTIGDYSSLSLDNTVVIYSLADMVVVRLPYITELMGQARALGSGIAASGDMSEQQEFQLLYIKEALIQQIRDVERSLQTVFHESENLKELLHGKSNQSVENVYRLIEILEKEFLATDTISLDSIIYFNSTTEAIDGYYDFISAQSETLASLITDRIDHGTFLRSSIFIFMMVVSLFVIYIFISFYLAVKENIDEVVIATSRIANGDLTKNVKVYSQDEMKNISLSLNEMILSVKNIIQSSQNVAHDLSQSSTELSKVIEETTAATEQITFSMEDLSRDVDQQLQRTEEAEQSVQEIVQNLANVTNTSNEVAKFSKDATKHAENGHDLVIGTVEQMTTISNSIDDTFAVIDELNKKSESIGVIIEAITSISNQTNLLALNAAIEAARAGEQGKGFSVVAAEVRKLAEQSAVSSEQIAQLIGEVQTDTAKAKLAMGTVLNDAKKGIEIVTATGDGFTHILSASKEVEIQINDVASLTAVMQTSITNLANIITNTTEIAKKSETNAQTAAAASEEQLATMEEITSSTVVLNQRAKDLEKSIVQFRV</sequence>
<dbReference type="GO" id="GO:0006935">
    <property type="term" value="P:chemotaxis"/>
    <property type="evidence" value="ECO:0007669"/>
    <property type="project" value="InterPro"/>
</dbReference>
<dbReference type="Pfam" id="PF00015">
    <property type="entry name" value="MCPsignal"/>
    <property type="match status" value="1"/>
</dbReference>
<protein>
    <submittedName>
        <fullName evidence="12">HAMP domain-containing protein</fullName>
    </submittedName>
</protein>
<dbReference type="RefSeq" id="WP_071316963.1">
    <property type="nucleotide sequence ID" value="NZ_CP063356.2"/>
</dbReference>
<dbReference type="OrthoDB" id="2489132at2"/>
<dbReference type="Gene3D" id="6.10.340.10">
    <property type="match status" value="1"/>
</dbReference>
<evidence type="ECO:0000256" key="3">
    <source>
        <dbReference type="ARBA" id="ARBA00023136"/>
    </source>
</evidence>
<dbReference type="CDD" id="cd06225">
    <property type="entry name" value="HAMP"/>
    <property type="match status" value="1"/>
</dbReference>
<dbReference type="InterPro" id="IPR004090">
    <property type="entry name" value="Chemotax_Me-accpt_rcpt"/>
</dbReference>
<reference evidence="12" key="4">
    <citation type="submission" date="2020-10" db="EMBL/GenBank/DDBJ databases">
        <authorList>
            <person name="Bassil N.M."/>
            <person name="Lloyd J.R."/>
        </authorList>
    </citation>
    <scope>NUCLEOTIDE SEQUENCE</scope>
    <source>
        <strain evidence="12">NB2006</strain>
    </source>
</reference>
<dbReference type="PROSITE" id="PS50111">
    <property type="entry name" value="CHEMOTAXIS_TRANSDUC_2"/>
    <property type="match status" value="1"/>
</dbReference>
<dbReference type="SUPFAM" id="SSF58104">
    <property type="entry name" value="Methyl-accepting chemotaxis protein (MCP) signaling domain"/>
    <property type="match status" value="1"/>
</dbReference>
<keyword evidence="4 6" id="KW-0807">Transducer</keyword>
<evidence type="ECO:0000313" key="11">
    <source>
        <dbReference type="EMBL" id="OIJ19069.1"/>
    </source>
</evidence>
<keyword evidence="3 8" id="KW-0472">Membrane</keyword>